<feature type="transmembrane region" description="Helical" evidence="7">
    <location>
        <begin position="193"/>
        <end position="215"/>
    </location>
</feature>
<dbReference type="GO" id="GO:0050479">
    <property type="term" value="F:glyceryl-ether monooxygenase activity"/>
    <property type="evidence" value="ECO:0007669"/>
    <property type="project" value="TreeGrafter"/>
</dbReference>
<dbReference type="RefSeq" id="WP_200589544.1">
    <property type="nucleotide sequence ID" value="NZ_JAEPBG010000001.1"/>
</dbReference>
<evidence type="ECO:0000256" key="3">
    <source>
        <dbReference type="ARBA" id="ARBA00022989"/>
    </source>
</evidence>
<dbReference type="GO" id="GO:0016020">
    <property type="term" value="C:membrane"/>
    <property type="evidence" value="ECO:0007669"/>
    <property type="project" value="GOC"/>
</dbReference>
<dbReference type="GO" id="GO:0008610">
    <property type="term" value="P:lipid biosynthetic process"/>
    <property type="evidence" value="ECO:0007669"/>
    <property type="project" value="InterPro"/>
</dbReference>
<evidence type="ECO:0000313" key="9">
    <source>
        <dbReference type="EMBL" id="MBK4733087.1"/>
    </source>
</evidence>
<dbReference type="Pfam" id="PF04116">
    <property type="entry name" value="FA_hydroxylase"/>
    <property type="match status" value="1"/>
</dbReference>
<dbReference type="Proteomes" id="UP000622890">
    <property type="component" value="Unassembled WGS sequence"/>
</dbReference>
<name>A0A934SPC9_9BURK</name>
<keyword evidence="4" id="KW-0560">Oxidoreductase</keyword>
<reference evidence="9" key="1">
    <citation type="submission" date="2021-01" db="EMBL/GenBank/DDBJ databases">
        <title>Genome sequence of strain Noviherbaspirillum sp. DKR-6.</title>
        <authorList>
            <person name="Chaudhary D.K."/>
        </authorList>
    </citation>
    <scope>NUCLEOTIDE SEQUENCE</scope>
    <source>
        <strain evidence="9">DKR-6</strain>
    </source>
</reference>
<evidence type="ECO:0000256" key="2">
    <source>
        <dbReference type="ARBA" id="ARBA00022692"/>
    </source>
</evidence>
<dbReference type="PANTHER" id="PTHR21624:SF1">
    <property type="entry name" value="ALKYLGLYCEROL MONOOXYGENASE"/>
    <property type="match status" value="1"/>
</dbReference>
<keyword evidence="5" id="KW-0443">Lipid metabolism</keyword>
<dbReference type="EMBL" id="JAEPBG010000001">
    <property type="protein sequence ID" value="MBK4733087.1"/>
    <property type="molecule type" value="Genomic_DNA"/>
</dbReference>
<keyword evidence="2 7" id="KW-0812">Transmembrane</keyword>
<dbReference type="GO" id="GO:0006643">
    <property type="term" value="P:membrane lipid metabolic process"/>
    <property type="evidence" value="ECO:0007669"/>
    <property type="project" value="TreeGrafter"/>
</dbReference>
<organism evidence="9 10">
    <name type="scientific">Noviherbaspirillum pedocola</name>
    <dbReference type="NCBI Taxonomy" id="2801341"/>
    <lineage>
        <taxon>Bacteria</taxon>
        <taxon>Pseudomonadati</taxon>
        <taxon>Pseudomonadota</taxon>
        <taxon>Betaproteobacteria</taxon>
        <taxon>Burkholderiales</taxon>
        <taxon>Oxalobacteraceae</taxon>
        <taxon>Noviherbaspirillum</taxon>
    </lineage>
</organism>
<evidence type="ECO:0000259" key="8">
    <source>
        <dbReference type="Pfam" id="PF04116"/>
    </source>
</evidence>
<dbReference type="GO" id="GO:0005506">
    <property type="term" value="F:iron ion binding"/>
    <property type="evidence" value="ECO:0007669"/>
    <property type="project" value="InterPro"/>
</dbReference>
<protein>
    <submittedName>
        <fullName evidence="9">Sterol desaturase family protein</fullName>
    </submittedName>
</protein>
<proteinExistence type="predicted"/>
<accession>A0A934SPC9</accession>
<dbReference type="GO" id="GO:0012505">
    <property type="term" value="C:endomembrane system"/>
    <property type="evidence" value="ECO:0007669"/>
    <property type="project" value="UniProtKB-SubCell"/>
</dbReference>
<keyword evidence="3 7" id="KW-1133">Transmembrane helix</keyword>
<dbReference type="AlphaFoldDB" id="A0A934SPC9"/>
<feature type="transmembrane region" description="Helical" evidence="7">
    <location>
        <begin position="126"/>
        <end position="148"/>
    </location>
</feature>
<sequence length="343" mass="39416">MIDLLHPFTDAFATVQGWVFESIVQPAMFHLGLGEYIEDAFGGTEWFLVGVCELALLWLVLRPLEALLPVHEIRDRRARWNDFVYTVVHRLGVFAVVMFFFLDPLIDSFNGFLHLHGMHPFALERLWPALSTMPLLLFLGYLVILDFFEYWYHRGQHNIGWWWGLHSLHHSQQNMNLWSDDRNHLLDDLLHDIFLALIAVVIGVPPGQYILLVAVSRILQSLQHANVRLHFGSIGERLLVSPRFHRLHHAIGLGHESRGRNSLGGHNFAVLFPVWDIVFGTARFGGGYAHTGVRDQLPAPEGRGRDYGSGFWSQQWLGLKRMVEFARRRRPAGKGTQGEVRLR</sequence>
<comment type="subcellular location">
    <subcellularLocation>
        <location evidence="1">Endomembrane system</location>
        <topology evidence="1">Multi-pass membrane protein</topology>
    </subcellularLocation>
</comment>
<feature type="transmembrane region" description="Helical" evidence="7">
    <location>
        <begin position="84"/>
        <end position="106"/>
    </location>
</feature>
<comment type="caution">
    <text evidence="9">The sequence shown here is derived from an EMBL/GenBank/DDBJ whole genome shotgun (WGS) entry which is preliminary data.</text>
</comment>
<evidence type="ECO:0000256" key="5">
    <source>
        <dbReference type="ARBA" id="ARBA00023098"/>
    </source>
</evidence>
<evidence type="ECO:0000313" key="10">
    <source>
        <dbReference type="Proteomes" id="UP000622890"/>
    </source>
</evidence>
<evidence type="ECO:0000256" key="1">
    <source>
        <dbReference type="ARBA" id="ARBA00004127"/>
    </source>
</evidence>
<keyword evidence="6 7" id="KW-0472">Membrane</keyword>
<evidence type="ECO:0000256" key="7">
    <source>
        <dbReference type="SAM" id="Phobius"/>
    </source>
</evidence>
<dbReference type="InterPro" id="IPR051689">
    <property type="entry name" value="Sterol_desaturase/TMEM195"/>
</dbReference>
<dbReference type="PANTHER" id="PTHR21624">
    <property type="entry name" value="STEROL DESATURASE-RELATED PROTEIN"/>
    <property type="match status" value="1"/>
</dbReference>
<evidence type="ECO:0000256" key="4">
    <source>
        <dbReference type="ARBA" id="ARBA00023002"/>
    </source>
</evidence>
<feature type="domain" description="Fatty acid hydroxylase" evidence="8">
    <location>
        <begin position="139"/>
        <end position="281"/>
    </location>
</feature>
<evidence type="ECO:0000256" key="6">
    <source>
        <dbReference type="ARBA" id="ARBA00023136"/>
    </source>
</evidence>
<keyword evidence="10" id="KW-1185">Reference proteome</keyword>
<dbReference type="InterPro" id="IPR006694">
    <property type="entry name" value="Fatty_acid_hydroxylase"/>
</dbReference>
<gene>
    <name evidence="9" type="ORF">JJB74_00460</name>
</gene>